<dbReference type="PANTHER" id="PTHR15696">
    <property type="entry name" value="SMG-7 SUPPRESSOR WITH MORPHOLOGICAL EFFECT ON GENITALIA PROTEIN 7"/>
    <property type="match status" value="1"/>
</dbReference>
<feature type="compositionally biased region" description="Polar residues" evidence="2">
    <location>
        <begin position="1357"/>
        <end position="1396"/>
    </location>
</feature>
<feature type="compositionally biased region" description="Basic and acidic residues" evidence="2">
    <location>
        <begin position="489"/>
        <end position="500"/>
    </location>
</feature>
<dbReference type="GO" id="GO:0042162">
    <property type="term" value="F:telomeric DNA binding"/>
    <property type="evidence" value="ECO:0007669"/>
    <property type="project" value="TreeGrafter"/>
</dbReference>
<feature type="compositionally biased region" description="Polar residues" evidence="2">
    <location>
        <begin position="1260"/>
        <end position="1272"/>
    </location>
</feature>
<evidence type="ECO:0000256" key="1">
    <source>
        <dbReference type="ARBA" id="ARBA00023161"/>
    </source>
</evidence>
<feature type="compositionally biased region" description="Low complexity" evidence="2">
    <location>
        <begin position="885"/>
        <end position="897"/>
    </location>
</feature>
<organism evidence="5 6">
    <name type="scientific">Patiria miniata</name>
    <name type="common">Bat star</name>
    <name type="synonym">Asterina miniata</name>
    <dbReference type="NCBI Taxonomy" id="46514"/>
    <lineage>
        <taxon>Eukaryota</taxon>
        <taxon>Metazoa</taxon>
        <taxon>Echinodermata</taxon>
        <taxon>Eleutherozoa</taxon>
        <taxon>Asterozoa</taxon>
        <taxon>Asteroidea</taxon>
        <taxon>Valvatacea</taxon>
        <taxon>Valvatida</taxon>
        <taxon>Asterinidae</taxon>
        <taxon>Patiria</taxon>
    </lineage>
</organism>
<evidence type="ECO:0008006" key="7">
    <source>
        <dbReference type="Google" id="ProtNLM"/>
    </source>
</evidence>
<feature type="compositionally biased region" description="Basic residues" evidence="2">
    <location>
        <begin position="521"/>
        <end position="531"/>
    </location>
</feature>
<feature type="region of interest" description="Disordered" evidence="2">
    <location>
        <begin position="1068"/>
        <end position="1087"/>
    </location>
</feature>
<accession>A0A914AK95</accession>
<feature type="compositionally biased region" description="Basic and acidic residues" evidence="2">
    <location>
        <begin position="594"/>
        <end position="604"/>
    </location>
</feature>
<feature type="compositionally biased region" description="Polar residues" evidence="2">
    <location>
        <begin position="501"/>
        <end position="516"/>
    </location>
</feature>
<feature type="compositionally biased region" description="Polar residues" evidence="2">
    <location>
        <begin position="616"/>
        <end position="627"/>
    </location>
</feature>
<dbReference type="OMA" id="CCVRAPR"/>
<feature type="compositionally biased region" description="Polar residues" evidence="2">
    <location>
        <begin position="649"/>
        <end position="662"/>
    </location>
</feature>
<feature type="compositionally biased region" description="Pro residues" evidence="2">
    <location>
        <begin position="760"/>
        <end position="770"/>
    </location>
</feature>
<feature type="compositionally biased region" description="Polar residues" evidence="2">
    <location>
        <begin position="1098"/>
        <end position="1115"/>
    </location>
</feature>
<feature type="compositionally biased region" description="Low complexity" evidence="2">
    <location>
        <begin position="913"/>
        <end position="935"/>
    </location>
</feature>
<keyword evidence="1" id="KW-0866">Nonsense-mediated mRNA decay</keyword>
<feature type="compositionally biased region" description="Basic and acidic residues" evidence="2">
    <location>
        <begin position="1403"/>
        <end position="1418"/>
    </location>
</feature>
<feature type="compositionally biased region" description="Pro residues" evidence="2">
    <location>
        <begin position="691"/>
        <end position="749"/>
    </location>
</feature>
<keyword evidence="6" id="KW-1185">Reference proteome</keyword>
<feature type="compositionally biased region" description="Low complexity" evidence="2">
    <location>
        <begin position="1232"/>
        <end position="1253"/>
    </location>
</feature>
<feature type="compositionally biased region" description="Pro residues" evidence="2">
    <location>
        <begin position="780"/>
        <end position="832"/>
    </location>
</feature>
<feature type="region of interest" description="Disordered" evidence="2">
    <location>
        <begin position="489"/>
        <end position="988"/>
    </location>
</feature>
<dbReference type="Proteomes" id="UP000887568">
    <property type="component" value="Unplaced"/>
</dbReference>
<dbReference type="GO" id="GO:0070034">
    <property type="term" value="F:telomerase RNA binding"/>
    <property type="evidence" value="ECO:0007669"/>
    <property type="project" value="TreeGrafter"/>
</dbReference>
<feature type="compositionally biased region" description="Low complexity" evidence="2">
    <location>
        <begin position="954"/>
        <end position="965"/>
    </location>
</feature>
<feature type="compositionally biased region" description="Polar residues" evidence="2">
    <location>
        <begin position="899"/>
        <end position="911"/>
    </location>
</feature>
<reference evidence="5" key="1">
    <citation type="submission" date="2022-11" db="UniProtKB">
        <authorList>
            <consortium name="EnsemblMetazoa"/>
        </authorList>
    </citation>
    <scope>IDENTIFICATION</scope>
</reference>
<feature type="compositionally biased region" description="Pro residues" evidence="2">
    <location>
        <begin position="861"/>
        <end position="872"/>
    </location>
</feature>
<feature type="compositionally biased region" description="Low complexity" evidence="2">
    <location>
        <begin position="1292"/>
        <end position="1306"/>
    </location>
</feature>
<dbReference type="InterPro" id="IPR011990">
    <property type="entry name" value="TPR-like_helical_dom_sf"/>
</dbReference>
<dbReference type="InterPro" id="IPR019458">
    <property type="entry name" value="Est1-like_N"/>
</dbReference>
<feature type="region of interest" description="Disordered" evidence="2">
    <location>
        <begin position="1005"/>
        <end position="1032"/>
    </location>
</feature>
<evidence type="ECO:0000259" key="4">
    <source>
        <dbReference type="Pfam" id="PF10374"/>
    </source>
</evidence>
<dbReference type="GeneID" id="119734403"/>
<dbReference type="SUPFAM" id="SSF48452">
    <property type="entry name" value="TPR-like"/>
    <property type="match status" value="1"/>
</dbReference>
<sequence>MFCEQLLRKANERKAEIIEGRGDPWVTRQQLRELYQQILVTDLEYALDKKVEQDLWNHAFKNQISALQRKAKDKTNPKRSEVQAMLTLFLDSGSGFYLQLLHELCSSFQLDIPCCVRAPRLGMASELILPASVGQHKVATPAYASVLYICQHCLVHLGDLARYRNETNQSESYYLQAAHLVPSNGQPYNQLAIVAASKGDQLAMTFYYIRSIAVKHPFPAAATNLQTTFSKLVDRDEVKLFKMKEIELIHFFIKFHAIVYLAAGDQDLQIASAIKEKLEENFRSHLAQETLTAQQLVQIASINLFALHCVCLRQLETLEGGVTSSQAETVKGSQGDGQAAVQDGCYAADETRTWNLVFGLTITLLQLMLHYTPGKTDGKPLQWCGLPAVKVLLDWLVQQPSLFQDPFMSAKSVLWGKFARVLNSIQTDASSSPKHSRVPLPEDISLNGFLPLQDAQGSVEFTAIQQSLTKETQWAERAKRLLAHGRLVAETHPDHLKTEPSSEGTTKVTFTSQSGEEQTRRLHHPKQKQSKTSHQQQQQQQRQSKHQQIQAAQGSTPNRGGAKKARDGPKKRDSSTEPAIGERGALKGSGGGRKGSDGSIENKTHSVAIQAILPRPSQSKVSETASKATEPIPIPGNAHNRPADGRVLQEQNPIHSPIQAQGRQHPYHSPTHSPSSGFRHPVGQPLRHHPPPPWPNQPHGPPPYPQHVPPHPGGLPHPPPPSGHHVPPYPPVPRGPHPPGPPPPHPGVQPPHLQQGPAHPQRPPPHPHSVPPNLQQHPQGPQPSHPPGPPPTMQGPPSSGPPSHGLPPHMPPSQGPRPNFPRAPMHQRPPYPHGEKSNPMWQQQQPQDQDGASGYEFSHQQPPPQPQQPTQPHPHANQGLWPKGPAVSSSADSSPSPTWGGNANKILSQSRGPVGRQNPMQQQQQQAQLPYIQHPDQALPLQQHPQGAKSDPFQRQQQQQQQQQRDSFSAPSGQPSQPNQDLAQQFINQNTLNQNILELLSTLQKQMQQSPDPGDGNLGLKQQLGSSLTGNSLDSQSLSLLSQLNQHSASQGDIQSQRFLGSSLNKDQFASMKQPSPVQKPFQSAFSSTRSFDASDLAKNSSNFPFQGDDSTPYRSPQHLPYSQHGPEHKSQGYPSNFEDLQIKEPSGLFRSSPSSHLQQQQQQRLPPDWSIEDGSDGRGTPTSPPTLFPSNEEVRKMQKMPGFSTWPDQFSMEEYQTQRTRDVPTLLNPATSSGSLGLSPTPSSQPTRQSSSFLGQDAFGSSQPTSRRYNNGGSGLFSDSTERKSSLEDGTLGTSSGYSLFSYSSPWAGGKQDGHNLNPSPFSSSPSSPRSQSPSVQSKNQLGGGLGGGLGWGTERSGTTGAWSSHPTRGHQLSSSPTSGLLPDSIQSIWSSPLGSSAHKPSPLEELLKRQKMTDQR</sequence>
<evidence type="ECO:0000259" key="3">
    <source>
        <dbReference type="Pfam" id="PF10373"/>
    </source>
</evidence>
<dbReference type="Gene3D" id="1.25.40.10">
    <property type="entry name" value="Tetratricopeptide repeat domain"/>
    <property type="match status" value="1"/>
</dbReference>
<name>A0A914AK95_PATMI</name>
<feature type="compositionally biased region" description="Low complexity" evidence="2">
    <location>
        <begin position="750"/>
        <end position="759"/>
    </location>
</feature>
<feature type="domain" description="Telomerase activating protein Est1-like N-terminal" evidence="4">
    <location>
        <begin position="50"/>
        <end position="167"/>
    </location>
</feature>
<dbReference type="Pfam" id="PF10374">
    <property type="entry name" value="EST1"/>
    <property type="match status" value="1"/>
</dbReference>
<evidence type="ECO:0000313" key="6">
    <source>
        <dbReference type="Proteomes" id="UP000887568"/>
    </source>
</evidence>
<dbReference type="OrthoDB" id="69928at2759"/>
<dbReference type="GO" id="GO:0000184">
    <property type="term" value="P:nuclear-transcribed mRNA catabolic process, nonsense-mediated decay"/>
    <property type="evidence" value="ECO:0007669"/>
    <property type="project" value="UniProtKB-KW"/>
</dbReference>
<dbReference type="InterPro" id="IPR018834">
    <property type="entry name" value="DNA/RNA-bd_Est1-type"/>
</dbReference>
<dbReference type="EnsemblMetazoa" id="XM_038207901.1">
    <property type="protein sequence ID" value="XP_038063829.1"/>
    <property type="gene ID" value="LOC119734403"/>
</dbReference>
<protein>
    <recommendedName>
        <fullName evidence="7">Protein SMG7</fullName>
    </recommendedName>
</protein>
<feature type="compositionally biased region" description="Basic and acidic residues" evidence="2">
    <location>
        <begin position="564"/>
        <end position="575"/>
    </location>
</feature>
<feature type="compositionally biased region" description="Polar residues" evidence="2">
    <location>
        <begin position="966"/>
        <end position="988"/>
    </location>
</feature>
<evidence type="ECO:0000313" key="5">
    <source>
        <dbReference type="EnsemblMetazoa" id="XP_038063829.1"/>
    </source>
</evidence>
<proteinExistence type="predicted"/>
<evidence type="ECO:0000256" key="2">
    <source>
        <dbReference type="SAM" id="MobiDB-lite"/>
    </source>
</evidence>
<feature type="region of interest" description="Disordered" evidence="2">
    <location>
        <begin position="1098"/>
        <end position="1418"/>
    </location>
</feature>
<dbReference type="PANTHER" id="PTHR15696:SF5">
    <property type="entry name" value="NONSENSE-MEDIATED MRNA DECAY FACTOR SMG7"/>
    <property type="match status" value="1"/>
</dbReference>
<dbReference type="RefSeq" id="XP_038063829.1">
    <property type="nucleotide sequence ID" value="XM_038207901.1"/>
</dbReference>
<feature type="compositionally biased region" description="Low complexity" evidence="2">
    <location>
        <begin position="532"/>
        <end position="550"/>
    </location>
</feature>
<feature type="compositionally biased region" description="Gly residues" evidence="2">
    <location>
        <begin position="1343"/>
        <end position="1353"/>
    </location>
</feature>
<dbReference type="GO" id="GO:0005697">
    <property type="term" value="C:telomerase holoenzyme complex"/>
    <property type="evidence" value="ECO:0007669"/>
    <property type="project" value="TreeGrafter"/>
</dbReference>
<feature type="domain" description="DNA/RNA-binding" evidence="3">
    <location>
        <begin position="170"/>
        <end position="454"/>
    </location>
</feature>
<dbReference type="Pfam" id="PF10373">
    <property type="entry name" value="EST1_DNA_bind"/>
    <property type="match status" value="1"/>
</dbReference>
<dbReference type="InterPro" id="IPR045153">
    <property type="entry name" value="Est1/Ebs1-like"/>
</dbReference>
<feature type="compositionally biased region" description="Low complexity" evidence="2">
    <location>
        <begin position="1320"/>
        <end position="1339"/>
    </location>
</feature>
<feature type="compositionally biased region" description="Low complexity" evidence="2">
    <location>
        <begin position="667"/>
        <end position="685"/>
    </location>
</feature>
<dbReference type="CTD" id="9887"/>